<dbReference type="HAMAP" id="MF_01054">
    <property type="entry name" value="UPF0237"/>
    <property type="match status" value="1"/>
</dbReference>
<comment type="similarity">
    <text evidence="1">Belongs to the UPF0237 family.</text>
</comment>
<dbReference type="Gene3D" id="3.30.70.260">
    <property type="match status" value="1"/>
</dbReference>
<dbReference type="InterPro" id="IPR050990">
    <property type="entry name" value="UPF0237/GcvR_regulator"/>
</dbReference>
<dbReference type="RefSeq" id="WP_115792639.1">
    <property type="nucleotide sequence ID" value="NZ_QSLN01000007.1"/>
</dbReference>
<dbReference type="OrthoDB" id="9803078at2"/>
<reference evidence="3 4" key="1">
    <citation type="submission" date="2018-08" db="EMBL/GenBank/DDBJ databases">
        <title>Form III RuBisCO-mediated autotrophy in Thermodesulfobium bacteria.</title>
        <authorList>
            <person name="Toshchakov S.V."/>
            <person name="Kublanov I.V."/>
            <person name="Frolov E."/>
            <person name="Bonch-Osmolovskaya E.A."/>
            <person name="Tourova T.P."/>
            <person name="Chernych N.A."/>
            <person name="Lebedinsky A.V."/>
        </authorList>
    </citation>
    <scope>NUCLEOTIDE SEQUENCE [LARGE SCALE GENOMIC DNA]</scope>
    <source>
        <strain evidence="3 4">SR</strain>
    </source>
</reference>
<dbReference type="PROSITE" id="PS51671">
    <property type="entry name" value="ACT"/>
    <property type="match status" value="1"/>
</dbReference>
<dbReference type="AlphaFoldDB" id="A0A3D8P5M1"/>
<dbReference type="InterPro" id="IPR045865">
    <property type="entry name" value="ACT-like_dom_sf"/>
</dbReference>
<dbReference type="NCBIfam" id="NF001220">
    <property type="entry name" value="PRK00194.1"/>
    <property type="match status" value="1"/>
</dbReference>
<accession>A0A3D8P5M1</accession>
<dbReference type="CDD" id="cd04872">
    <property type="entry name" value="ACT_1ZPV"/>
    <property type="match status" value="1"/>
</dbReference>
<dbReference type="PANTHER" id="PTHR34875:SF6">
    <property type="entry name" value="UPF0237 PROTEIN MJ1558"/>
    <property type="match status" value="1"/>
</dbReference>
<evidence type="ECO:0000313" key="4">
    <source>
        <dbReference type="Proteomes" id="UP000256329"/>
    </source>
</evidence>
<keyword evidence="4" id="KW-1185">Reference proteome</keyword>
<dbReference type="InterPro" id="IPR022986">
    <property type="entry name" value="UPF0237_ACT"/>
</dbReference>
<name>A0A3D8P5M1_9THEO</name>
<evidence type="ECO:0000259" key="2">
    <source>
        <dbReference type="PROSITE" id="PS51671"/>
    </source>
</evidence>
<sequence>MGTAPERIIVTVLGKDRVGIIAGVASVLAEHNVNILDISQTILQEFLAMIMIADISRCSVDLNTLKERLAAKGRELGVRIDAQHEDVFLYMHRI</sequence>
<evidence type="ECO:0000256" key="1">
    <source>
        <dbReference type="HAMAP-Rule" id="MF_01054"/>
    </source>
</evidence>
<dbReference type="Proteomes" id="UP000256329">
    <property type="component" value="Unassembled WGS sequence"/>
</dbReference>
<dbReference type="Pfam" id="PF13740">
    <property type="entry name" value="ACT_6"/>
    <property type="match status" value="1"/>
</dbReference>
<dbReference type="PANTHER" id="PTHR34875">
    <property type="entry name" value="UPF0237 PROTEIN MJ1558"/>
    <property type="match status" value="1"/>
</dbReference>
<evidence type="ECO:0000313" key="3">
    <source>
        <dbReference type="EMBL" id="RDV82995.1"/>
    </source>
</evidence>
<feature type="domain" description="ACT" evidence="2">
    <location>
        <begin position="9"/>
        <end position="83"/>
    </location>
</feature>
<comment type="caution">
    <text evidence="3">The sequence shown here is derived from an EMBL/GenBank/DDBJ whole genome shotgun (WGS) entry which is preliminary data.</text>
</comment>
<gene>
    <name evidence="3" type="ORF">DXX99_06245</name>
</gene>
<dbReference type="InterPro" id="IPR002912">
    <property type="entry name" value="ACT_dom"/>
</dbReference>
<organism evidence="3 4">
    <name type="scientific">Ammonifex thiophilus</name>
    <dbReference type="NCBI Taxonomy" id="444093"/>
    <lineage>
        <taxon>Bacteria</taxon>
        <taxon>Bacillati</taxon>
        <taxon>Bacillota</taxon>
        <taxon>Clostridia</taxon>
        <taxon>Thermoanaerobacterales</taxon>
        <taxon>Thermoanaerobacteraceae</taxon>
        <taxon>Ammonifex</taxon>
    </lineage>
</organism>
<dbReference type="FunFam" id="3.30.70.260:FF:000032">
    <property type="entry name" value="UPF0237 protein SP_0238"/>
    <property type="match status" value="1"/>
</dbReference>
<protein>
    <recommendedName>
        <fullName evidence="1">UPF0237 protein DXX99_06245</fullName>
    </recommendedName>
</protein>
<dbReference type="SUPFAM" id="SSF55021">
    <property type="entry name" value="ACT-like"/>
    <property type="match status" value="1"/>
</dbReference>
<proteinExistence type="inferred from homology"/>
<dbReference type="EMBL" id="QSLN01000007">
    <property type="protein sequence ID" value="RDV82995.1"/>
    <property type="molecule type" value="Genomic_DNA"/>
</dbReference>